<protein>
    <submittedName>
        <fullName evidence="1">Uncharacterized protein</fullName>
    </submittedName>
</protein>
<proteinExistence type="predicted"/>
<gene>
    <name evidence="1" type="ORF">OPT61_g8456</name>
</gene>
<keyword evidence="2" id="KW-1185">Reference proteome</keyword>
<dbReference type="Proteomes" id="UP001153331">
    <property type="component" value="Unassembled WGS sequence"/>
</dbReference>
<sequence length="70" mass="7832">MWPRHDVPERVLHSAALKADKLAWSGIRAERLELGWPACVRASKLAVRAYWAPIAWSAETLAESHGRALT</sequence>
<name>A0ACC2HYT1_9PLEO</name>
<organism evidence="1 2">
    <name type="scientific">Boeremia exigua</name>
    <dbReference type="NCBI Taxonomy" id="749465"/>
    <lineage>
        <taxon>Eukaryota</taxon>
        <taxon>Fungi</taxon>
        <taxon>Dikarya</taxon>
        <taxon>Ascomycota</taxon>
        <taxon>Pezizomycotina</taxon>
        <taxon>Dothideomycetes</taxon>
        <taxon>Pleosporomycetidae</taxon>
        <taxon>Pleosporales</taxon>
        <taxon>Pleosporineae</taxon>
        <taxon>Didymellaceae</taxon>
        <taxon>Boeremia</taxon>
    </lineage>
</organism>
<reference evidence="1" key="1">
    <citation type="submission" date="2022-11" db="EMBL/GenBank/DDBJ databases">
        <title>Genome Sequence of Boeremia exigua.</title>
        <authorList>
            <person name="Buettner E."/>
        </authorList>
    </citation>
    <scope>NUCLEOTIDE SEQUENCE</scope>
    <source>
        <strain evidence="1">CU02</strain>
    </source>
</reference>
<dbReference type="EMBL" id="JAPHNI010000815">
    <property type="protein sequence ID" value="KAJ8108035.1"/>
    <property type="molecule type" value="Genomic_DNA"/>
</dbReference>
<comment type="caution">
    <text evidence="1">The sequence shown here is derived from an EMBL/GenBank/DDBJ whole genome shotgun (WGS) entry which is preliminary data.</text>
</comment>
<evidence type="ECO:0000313" key="2">
    <source>
        <dbReference type="Proteomes" id="UP001153331"/>
    </source>
</evidence>
<evidence type="ECO:0000313" key="1">
    <source>
        <dbReference type="EMBL" id="KAJ8108035.1"/>
    </source>
</evidence>
<accession>A0ACC2HYT1</accession>